<sequence>MAHPTARAQESSNPAVNRSPLPDAPLPTQAGSQVDPDVPQRAGAAEISGTVLDTNGEVVEGANVTLSGPAGFNNRTVLSGNDGQFAFTALPPAVYKITVSGQGMSNFTSSPIPLRAYQAFIVPRIALAVFGGSTSITVSGSKEELAEEQVRIAVKQRVVGIFPNFYSSYDWTAPPMEARQKLQLGLRSTFDPVSFLAVAGIAGAEQYENIFPTYGSGIEGYGKRYGAALATHVSADLLSRAVYPAIFHQDPGYFYKGNGSIGSRALYAISAAVMTRDDDGRWRPNYSNVLGNFSAGAISNLYYPASDRGASLVLLNGLADTGGDAAANLVREFILKRFTSHVPKGPKVQP</sequence>
<dbReference type="InterPro" id="IPR008969">
    <property type="entry name" value="CarboxyPept-like_regulatory"/>
</dbReference>
<feature type="region of interest" description="Disordered" evidence="1">
    <location>
        <begin position="1"/>
        <end position="39"/>
    </location>
</feature>
<protein>
    <recommendedName>
        <fullName evidence="4">Carboxypeptidase regulatory-like domain-containing protein</fullName>
    </recommendedName>
</protein>
<dbReference type="AlphaFoldDB" id="A0A2N9L7W3"/>
<accession>A0A2N9L7W3</accession>
<proteinExistence type="predicted"/>
<evidence type="ECO:0000256" key="1">
    <source>
        <dbReference type="SAM" id="MobiDB-lite"/>
    </source>
</evidence>
<evidence type="ECO:0008006" key="4">
    <source>
        <dbReference type="Google" id="ProtNLM"/>
    </source>
</evidence>
<dbReference type="EMBL" id="OKRB01000075">
    <property type="protein sequence ID" value="SPE19075.1"/>
    <property type="molecule type" value="Genomic_DNA"/>
</dbReference>
<organism evidence="2 3">
    <name type="scientific">Candidatus Sulfuritelmatomonas gaucii</name>
    <dbReference type="NCBI Taxonomy" id="2043161"/>
    <lineage>
        <taxon>Bacteria</taxon>
        <taxon>Pseudomonadati</taxon>
        <taxon>Acidobacteriota</taxon>
        <taxon>Terriglobia</taxon>
        <taxon>Terriglobales</taxon>
        <taxon>Acidobacteriaceae</taxon>
        <taxon>Candidatus Sulfuritelmatomonas</taxon>
    </lineage>
</organism>
<dbReference type="SUPFAM" id="SSF49464">
    <property type="entry name" value="Carboxypeptidase regulatory domain-like"/>
    <property type="match status" value="1"/>
</dbReference>
<evidence type="ECO:0000313" key="2">
    <source>
        <dbReference type="EMBL" id="SPE19075.1"/>
    </source>
</evidence>
<evidence type="ECO:0000313" key="3">
    <source>
        <dbReference type="Proteomes" id="UP000239735"/>
    </source>
</evidence>
<gene>
    <name evidence="2" type="ORF">SBA5_20022</name>
</gene>
<dbReference type="Proteomes" id="UP000239735">
    <property type="component" value="Unassembled WGS sequence"/>
</dbReference>
<name>A0A2N9L7W3_9BACT</name>
<dbReference type="Gene3D" id="2.60.40.1120">
    <property type="entry name" value="Carboxypeptidase-like, regulatory domain"/>
    <property type="match status" value="1"/>
</dbReference>
<dbReference type="Pfam" id="PF13620">
    <property type="entry name" value="CarboxypepD_reg"/>
    <property type="match status" value="1"/>
</dbReference>
<reference evidence="3" key="1">
    <citation type="submission" date="2018-02" db="EMBL/GenBank/DDBJ databases">
        <authorList>
            <person name="Hausmann B."/>
        </authorList>
    </citation>
    <scope>NUCLEOTIDE SEQUENCE [LARGE SCALE GENOMIC DNA]</scope>
    <source>
        <strain evidence="3">Peat soil MAG SbA5</strain>
    </source>
</reference>